<evidence type="ECO:0000256" key="2">
    <source>
        <dbReference type="ARBA" id="ARBA00022490"/>
    </source>
</evidence>
<dbReference type="GO" id="GO:0031122">
    <property type="term" value="P:cytoplasmic microtubule organization"/>
    <property type="evidence" value="ECO:0007669"/>
    <property type="project" value="TreeGrafter"/>
</dbReference>
<dbReference type="InterPro" id="IPR043936">
    <property type="entry name" value="HOOK_N"/>
</dbReference>
<evidence type="ECO:0000256" key="1">
    <source>
        <dbReference type="ARBA" id="ARBA00004496"/>
    </source>
</evidence>
<dbReference type="AlphaFoldDB" id="A0A2N3NKU8"/>
<dbReference type="STRING" id="41688.A0A2N3NKU8"/>
<dbReference type="Proteomes" id="UP000233524">
    <property type="component" value="Unassembled WGS sequence"/>
</dbReference>
<dbReference type="OrthoDB" id="49395at2759"/>
<feature type="coiled-coil region" evidence="4">
    <location>
        <begin position="238"/>
        <end position="448"/>
    </location>
</feature>
<dbReference type="InterPro" id="IPR036872">
    <property type="entry name" value="CH_dom_sf"/>
</dbReference>
<dbReference type="GO" id="GO:0008017">
    <property type="term" value="F:microtubule binding"/>
    <property type="evidence" value="ECO:0007669"/>
    <property type="project" value="TreeGrafter"/>
</dbReference>
<dbReference type="InParanoid" id="A0A2N3NKU8"/>
<evidence type="ECO:0000256" key="3">
    <source>
        <dbReference type="ARBA" id="ARBA00023054"/>
    </source>
</evidence>
<dbReference type="SUPFAM" id="SSF116907">
    <property type="entry name" value="Hook domain"/>
    <property type="match status" value="1"/>
</dbReference>
<dbReference type="GO" id="GO:0005737">
    <property type="term" value="C:cytoplasm"/>
    <property type="evidence" value="ECO:0007669"/>
    <property type="project" value="UniProtKB-SubCell"/>
</dbReference>
<dbReference type="VEuPathDB" id="FungiDB:jhhlp_000437"/>
<dbReference type="CDD" id="cd22211">
    <property type="entry name" value="HkD_SF"/>
    <property type="match status" value="1"/>
</dbReference>
<dbReference type="PANTHER" id="PTHR18947">
    <property type="entry name" value="HOOK PROTEINS"/>
    <property type="match status" value="1"/>
</dbReference>
<organism evidence="6 7">
    <name type="scientific">Lomentospora prolificans</name>
    <dbReference type="NCBI Taxonomy" id="41688"/>
    <lineage>
        <taxon>Eukaryota</taxon>
        <taxon>Fungi</taxon>
        <taxon>Dikarya</taxon>
        <taxon>Ascomycota</taxon>
        <taxon>Pezizomycotina</taxon>
        <taxon>Sordariomycetes</taxon>
        <taxon>Hypocreomycetidae</taxon>
        <taxon>Microascales</taxon>
        <taxon>Microascaceae</taxon>
        <taxon>Lomentospora</taxon>
    </lineage>
</organism>
<evidence type="ECO:0000256" key="4">
    <source>
        <dbReference type="SAM" id="Coils"/>
    </source>
</evidence>
<evidence type="ECO:0000313" key="7">
    <source>
        <dbReference type="Proteomes" id="UP000233524"/>
    </source>
</evidence>
<sequence>MPFSQSAQDALLKWVCECYVTIEKERLERDLDDGGNGGHDEHVLTATGTGPLLWQVNNGFPNAQTAHSFDDLADGVILAQVLQDIDPEFDPTELDQQPTSATPKWLVKKKTLIGIHKALFRYIHSHCPELEFLSKRSDVHTLDEQPTHETVGKLVAAMVAVAFLGPDPAKYVGRLQEPGSFDTPTMREIQQVIIAIKEERDSRMGEMGNDEETLEEAMESRDAGLAFEAERAYLINQLDSAKKQAADTITRLEHLQESFDALQLQEIKLQRELDVLRKATQDGASDSHVIKNLQHKIKEQEELITNQEAQAEDDRLTKTRLQSQVTTLTQKTERAEQLEDELRELRHRNDELSRKANAAERYRQKLEQQQNIAIEVQNLRFEKDQLLKKSQEYDKVVQKNALLERTISELRSAHAQAEESIFILGTKKKALEDSNLDLMDQITRLTEMRSNDERFIAELQEQAGLSTTTEHPGAAPVSLEEELEGTSQPQGALALELNRLKAENALLKRGLGSGETSQLRSDLEEEQRKYNELRNKYAEIVERHSVAQDQLSALVNDAAGEGSVHRIDETLSKLSHHLLNEDFYRTRAFNELRTQLLQANTDLKREAQRAAELQAQLSDHERDLLMARTELSAVSKDGTEALEELKSTDTLVSASLREELDALRARVKALEADNELNKSQLLDAYVAKDKLHKENEELKSGQAPVDAKNINDEAIAEEVNKSTEKIQKLRERLKERQEQLAKSEQEKYELQRKLKSALSGGGSASQKEKAAAEQTIKNLQREISLITSAWYDLSSRLQSNNVVLQRRNDAPRSWLNKQRQLVNATPRR</sequence>
<name>A0A2N3NKU8_9PEZI</name>
<dbReference type="GO" id="GO:0005815">
    <property type="term" value="C:microtubule organizing center"/>
    <property type="evidence" value="ECO:0007669"/>
    <property type="project" value="TreeGrafter"/>
</dbReference>
<comment type="caution">
    <text evidence="6">The sequence shown here is derived from an EMBL/GenBank/DDBJ whole genome shotgun (WGS) entry which is preliminary data.</text>
</comment>
<dbReference type="GO" id="GO:0030705">
    <property type="term" value="P:cytoskeleton-dependent intracellular transport"/>
    <property type="evidence" value="ECO:0007669"/>
    <property type="project" value="InterPro"/>
</dbReference>
<protein>
    <recommendedName>
        <fullName evidence="5">HOOK N-terminal domain-containing protein</fullName>
    </recommendedName>
</protein>
<accession>A0A2N3NKU8</accession>
<feature type="domain" description="HOOK N-terminal" evidence="5">
    <location>
        <begin position="66"/>
        <end position="160"/>
    </location>
</feature>
<gene>
    <name evidence="6" type="ORF">jhhlp_000437</name>
</gene>
<evidence type="ECO:0000313" key="6">
    <source>
        <dbReference type="EMBL" id="PKS13096.1"/>
    </source>
</evidence>
<comment type="subcellular location">
    <subcellularLocation>
        <location evidence="1">Cytoplasm</location>
    </subcellularLocation>
</comment>
<dbReference type="Pfam" id="PF19047">
    <property type="entry name" value="HOOK_N"/>
    <property type="match status" value="1"/>
</dbReference>
<keyword evidence="3 4" id="KW-0175">Coiled coil</keyword>
<keyword evidence="7" id="KW-1185">Reference proteome</keyword>
<dbReference type="GO" id="GO:0051959">
    <property type="term" value="F:dynein light intermediate chain binding"/>
    <property type="evidence" value="ECO:0007669"/>
    <property type="project" value="TreeGrafter"/>
</dbReference>
<keyword evidence="2" id="KW-0963">Cytoplasm</keyword>
<dbReference type="Gene3D" id="1.10.418.10">
    <property type="entry name" value="Calponin-like domain"/>
    <property type="match status" value="1"/>
</dbReference>
<dbReference type="EMBL" id="NLAX01000002">
    <property type="protein sequence ID" value="PKS13096.1"/>
    <property type="molecule type" value="Genomic_DNA"/>
</dbReference>
<feature type="coiled-coil region" evidence="4">
    <location>
        <begin position="589"/>
        <end position="680"/>
    </location>
</feature>
<feature type="coiled-coil region" evidence="4">
    <location>
        <begin position="712"/>
        <end position="789"/>
    </location>
</feature>
<dbReference type="PANTHER" id="PTHR18947:SF28">
    <property type="entry name" value="GIRDIN, ISOFORM A"/>
    <property type="match status" value="1"/>
</dbReference>
<reference evidence="6 7" key="1">
    <citation type="journal article" date="2017" name="G3 (Bethesda)">
        <title>First Draft Genome Sequence of the Pathogenic Fungus Lomentospora prolificans (Formerly Scedosporium prolificans).</title>
        <authorList>
            <person name="Luo R."/>
            <person name="Zimin A."/>
            <person name="Workman R."/>
            <person name="Fan Y."/>
            <person name="Pertea G."/>
            <person name="Grossman N."/>
            <person name="Wear M.P."/>
            <person name="Jia B."/>
            <person name="Miller H."/>
            <person name="Casadevall A."/>
            <person name="Timp W."/>
            <person name="Zhang S.X."/>
            <person name="Salzberg S.L."/>
        </authorList>
    </citation>
    <scope>NUCLEOTIDE SEQUENCE [LARGE SCALE GENOMIC DNA]</scope>
    <source>
        <strain evidence="6 7">JHH-5317</strain>
    </source>
</reference>
<feature type="coiled-coil region" evidence="4">
    <location>
        <begin position="516"/>
        <end position="550"/>
    </location>
</feature>
<proteinExistence type="predicted"/>
<evidence type="ECO:0000259" key="5">
    <source>
        <dbReference type="Pfam" id="PF19047"/>
    </source>
</evidence>